<keyword evidence="5" id="KW-1185">Reference proteome</keyword>
<evidence type="ECO:0000256" key="3">
    <source>
        <dbReference type="ARBA" id="ARBA00038336"/>
    </source>
</evidence>
<dbReference type="GO" id="GO:0051607">
    <property type="term" value="P:defense response to virus"/>
    <property type="evidence" value="ECO:0007669"/>
    <property type="project" value="TreeGrafter"/>
</dbReference>
<dbReference type="SUPFAM" id="SSF48452">
    <property type="entry name" value="TPR-like"/>
    <property type="match status" value="1"/>
</dbReference>
<evidence type="ECO:0000256" key="1">
    <source>
        <dbReference type="ARBA" id="ARBA00022737"/>
    </source>
</evidence>
<keyword evidence="1" id="KW-0677">Repeat</keyword>
<dbReference type="AlphaFoldDB" id="A0AA36FG42"/>
<keyword evidence="2" id="KW-0802">TPR repeat</keyword>
<evidence type="ECO:0000313" key="5">
    <source>
        <dbReference type="Proteomes" id="UP001162480"/>
    </source>
</evidence>
<dbReference type="InterPro" id="IPR019734">
    <property type="entry name" value="TPR_rpt"/>
</dbReference>
<dbReference type="Proteomes" id="UP001162480">
    <property type="component" value="Chromosome 20"/>
</dbReference>
<protein>
    <submittedName>
        <fullName evidence="4">Interferon-induced protein with tetratricopeptide repeats 1B-like</fullName>
    </submittedName>
</protein>
<dbReference type="PANTHER" id="PTHR10271:SF0">
    <property type="entry name" value="INTERFERON-INDUCED PROTEIN WITH TETRATRICOPEPTIDE REPEATS 5"/>
    <property type="match status" value="1"/>
</dbReference>
<gene>
    <name evidence="4" type="ORF">OCTVUL_1B013087</name>
</gene>
<dbReference type="InterPro" id="IPR011990">
    <property type="entry name" value="TPR-like_helical_dom_sf"/>
</dbReference>
<dbReference type="Pfam" id="PF13181">
    <property type="entry name" value="TPR_8"/>
    <property type="match status" value="1"/>
</dbReference>
<accession>A0AA36FG42</accession>
<dbReference type="GO" id="GO:0005829">
    <property type="term" value="C:cytosol"/>
    <property type="evidence" value="ECO:0007669"/>
    <property type="project" value="TreeGrafter"/>
</dbReference>
<dbReference type="Gene3D" id="1.25.40.10">
    <property type="entry name" value="Tetratricopeptide repeat domain"/>
    <property type="match status" value="1"/>
</dbReference>
<proteinExistence type="inferred from homology"/>
<sequence length="521" mass="61374">METEFLRQMVNLTLDSDEKIKFYRIKVEEFPNMLEECFNLKVNALKAKLQKVENALRNEILLDLQEEICNQHAKVFLLWTLHEQILAKEISIEILGKDPDNLLALTNQALMFVHYENFPEVDRVLDKLNTLKSSPNFPSLEARGSLENHPFLHIRTPRTIEYFQRACSMFPQDRFVMEKSATFYLSIGKYEDAQKLLEEAIKRNETSLSHHRLGTIYKNQIPEYRDLCVKELPFSNCETQELKELKVEKRILKCPERIPDIERNENVDKAEYHLKKAYSLDPRNIPVMLDLALLYRSVREYENAMKCFEDIDFSLMNVWDTTIKYFIQYGKFCFFLADKKESEEEKQDLIDVGTDMFVCAINHLSEILVLNKRQKEIWEIKKIMEGIYNFADTEYKSNLMKLIQSIKELPDEGGIFPKLLKECGGNELSQKLRLLCRQEEFQQAFLHLEFSGCQQSEIDVDLRKTIYLQYAKEFHGKRQKVATIIFKKYYKLCFGQSQESEHKAGTVGSSKIPFFNMMSTF</sequence>
<name>A0AA36FG42_OCTVU</name>
<evidence type="ECO:0000256" key="2">
    <source>
        <dbReference type="ARBA" id="ARBA00022803"/>
    </source>
</evidence>
<comment type="similarity">
    <text evidence="3">Belongs to the IFIT family.</text>
</comment>
<dbReference type="PANTHER" id="PTHR10271">
    <property type="entry name" value="INTERFERON-INDUCED PROTEIN WITH TETRATRICOPEPTIDE REPEATS"/>
    <property type="match status" value="1"/>
</dbReference>
<dbReference type="EMBL" id="OX597833">
    <property type="protein sequence ID" value="CAI9737285.1"/>
    <property type="molecule type" value="Genomic_DNA"/>
</dbReference>
<evidence type="ECO:0000313" key="4">
    <source>
        <dbReference type="EMBL" id="CAI9737285.1"/>
    </source>
</evidence>
<organism evidence="4 5">
    <name type="scientific">Octopus vulgaris</name>
    <name type="common">Common octopus</name>
    <dbReference type="NCBI Taxonomy" id="6645"/>
    <lineage>
        <taxon>Eukaryota</taxon>
        <taxon>Metazoa</taxon>
        <taxon>Spiralia</taxon>
        <taxon>Lophotrochozoa</taxon>
        <taxon>Mollusca</taxon>
        <taxon>Cephalopoda</taxon>
        <taxon>Coleoidea</taxon>
        <taxon>Octopodiformes</taxon>
        <taxon>Octopoda</taxon>
        <taxon>Incirrata</taxon>
        <taxon>Octopodidae</taxon>
        <taxon>Octopus</taxon>
    </lineage>
</organism>
<reference evidence="4" key="1">
    <citation type="submission" date="2023-08" db="EMBL/GenBank/DDBJ databases">
        <authorList>
            <person name="Alioto T."/>
            <person name="Alioto T."/>
            <person name="Gomez Garrido J."/>
        </authorList>
    </citation>
    <scope>NUCLEOTIDE SEQUENCE</scope>
</reference>